<protein>
    <submittedName>
        <fullName evidence="2">Uncharacterized protein</fullName>
    </submittedName>
</protein>
<dbReference type="SUPFAM" id="SSF52540">
    <property type="entry name" value="P-loop containing nucleoside triphosphate hydrolases"/>
    <property type="match status" value="1"/>
</dbReference>
<evidence type="ECO:0000313" key="3">
    <source>
        <dbReference type="Proteomes" id="UP001642464"/>
    </source>
</evidence>
<dbReference type="Gene3D" id="3.40.50.300">
    <property type="entry name" value="P-loop containing nucleotide triphosphate hydrolases"/>
    <property type="match status" value="1"/>
</dbReference>
<reference evidence="2 3" key="1">
    <citation type="submission" date="2024-02" db="EMBL/GenBank/DDBJ databases">
        <authorList>
            <person name="Chen Y."/>
            <person name="Shah S."/>
            <person name="Dougan E. K."/>
            <person name="Thang M."/>
            <person name="Chan C."/>
        </authorList>
    </citation>
    <scope>NUCLEOTIDE SEQUENCE [LARGE SCALE GENOMIC DNA]</scope>
</reference>
<evidence type="ECO:0000256" key="1">
    <source>
        <dbReference type="SAM" id="SignalP"/>
    </source>
</evidence>
<keyword evidence="1" id="KW-0732">Signal</keyword>
<dbReference type="InterPro" id="IPR027417">
    <property type="entry name" value="P-loop_NTPase"/>
</dbReference>
<proteinExistence type="predicted"/>
<name>A0ABP0L7P9_9DINO</name>
<evidence type="ECO:0000313" key="2">
    <source>
        <dbReference type="EMBL" id="CAK9034224.1"/>
    </source>
</evidence>
<feature type="signal peptide" evidence="1">
    <location>
        <begin position="1"/>
        <end position="26"/>
    </location>
</feature>
<accession>A0ABP0L7P9</accession>
<organism evidence="2 3">
    <name type="scientific">Durusdinium trenchii</name>
    <dbReference type="NCBI Taxonomy" id="1381693"/>
    <lineage>
        <taxon>Eukaryota</taxon>
        <taxon>Sar</taxon>
        <taxon>Alveolata</taxon>
        <taxon>Dinophyceae</taxon>
        <taxon>Suessiales</taxon>
        <taxon>Symbiodiniaceae</taxon>
        <taxon>Durusdinium</taxon>
    </lineage>
</organism>
<sequence>MPFLLLGRPGEMLALALRALLGAATALLGSARPSAQRFRKRVTAVSPQREDPGELRITHSWLPPARLLAHDIAQVFDTTFAHFVALDCVVPPVQLHVEEVTALPFATFVLALGRQLRDLAKCATLRMGVKVHFLQGSFGLVLSSSADNSKFEIEPTMPVNEEMEEDALIDCLYQAFTQDFAEQLPDHGFRCAYHISAGPGCGKSSLAIRVLRQFSWHGACRYLLATPTKVLRDELAAKIGQAGLQRGQDKDHCDLLYAQTTEMLEEQHPDLLRNIEDLEATLETRSLNELPTLYYHRYRFCVRIPCSSDRATSMCEAVLFDQIPKCCPIVRKNTTRQDVAAVMASHAGLASPSVLPIVLPDSLLLR</sequence>
<comment type="caution">
    <text evidence="2">The sequence shown here is derived from an EMBL/GenBank/DDBJ whole genome shotgun (WGS) entry which is preliminary data.</text>
</comment>
<feature type="chain" id="PRO_5047245767" evidence="1">
    <location>
        <begin position="27"/>
        <end position="366"/>
    </location>
</feature>
<gene>
    <name evidence="2" type="ORF">SCF082_LOCUS20787</name>
</gene>
<dbReference type="Proteomes" id="UP001642464">
    <property type="component" value="Unassembled WGS sequence"/>
</dbReference>
<dbReference type="EMBL" id="CAXAMM010014614">
    <property type="protein sequence ID" value="CAK9034224.1"/>
    <property type="molecule type" value="Genomic_DNA"/>
</dbReference>
<keyword evidence="3" id="KW-1185">Reference proteome</keyword>